<dbReference type="EMBL" id="PYGR01000008">
    <property type="protein sequence ID" value="PTO36613.1"/>
    <property type="molecule type" value="Genomic_DNA"/>
</dbReference>
<dbReference type="AlphaFoldDB" id="A0A2T5DF08"/>
<accession>A0A2T5DF08</accession>
<sequence>MININKAIISILTIESILNNEVKGTKDTNQSLQKKLKIIENSFENIKEQKLYPLINEINLYYQQKYDVLSDEQRQKCIENVLSGYYNKLGAQFRLFHRIIKYLNNNVENEKAKKNYLGFLRSTVNQDELLVIFYNAAYTKRGEGLLKELQKTTFFGTEEDLKNNQHFDTNELFWKEDDIKIMLNKNNEGND</sequence>
<evidence type="ECO:0000256" key="1">
    <source>
        <dbReference type="SAM" id="Coils"/>
    </source>
</evidence>
<proteinExistence type="predicted"/>
<evidence type="ECO:0000313" key="2">
    <source>
        <dbReference type="EMBL" id="PTO36613.1"/>
    </source>
</evidence>
<keyword evidence="1" id="KW-0175">Coiled coil</keyword>
<evidence type="ECO:0000313" key="3">
    <source>
        <dbReference type="Proteomes" id="UP000244022"/>
    </source>
</evidence>
<dbReference type="Pfam" id="PF16872">
    <property type="entry name" value="putAbiC"/>
    <property type="match status" value="1"/>
</dbReference>
<dbReference type="Proteomes" id="UP000244022">
    <property type="component" value="Unassembled WGS sequence"/>
</dbReference>
<dbReference type="InterPro" id="IPR031709">
    <property type="entry name" value="PutAbiC"/>
</dbReference>
<comment type="caution">
    <text evidence="2">The sequence shown here is derived from an EMBL/GenBank/DDBJ whole genome shotgun (WGS) entry which is preliminary data.</text>
</comment>
<organism evidence="2 3">
    <name type="scientific">Enterococcus mundtii</name>
    <dbReference type="NCBI Taxonomy" id="53346"/>
    <lineage>
        <taxon>Bacteria</taxon>
        <taxon>Bacillati</taxon>
        <taxon>Bacillota</taxon>
        <taxon>Bacilli</taxon>
        <taxon>Lactobacillales</taxon>
        <taxon>Enterococcaceae</taxon>
        <taxon>Enterococcus</taxon>
    </lineage>
</organism>
<name>A0A2T5DF08_ENTMU</name>
<protein>
    <submittedName>
        <fullName evidence="2">Uncharacterized protein</fullName>
    </submittedName>
</protein>
<feature type="coiled-coil region" evidence="1">
    <location>
        <begin position="22"/>
        <end position="49"/>
    </location>
</feature>
<gene>
    <name evidence="2" type="ORF">C6N14_03530</name>
</gene>
<reference evidence="2 3" key="1">
    <citation type="submission" date="2018-03" db="EMBL/GenBank/DDBJ databases">
        <title>Draft genome sequences of four Enterococcus mundtii strains isolated from beef slaughterhouses in Kenya.</title>
        <authorList>
            <person name="Wambui J."/>
            <person name="Stevens M."/>
            <person name="Njage P."/>
            <person name="Stephan R."/>
            <person name="Tasara T."/>
        </authorList>
    </citation>
    <scope>NUCLEOTIDE SEQUENCE [LARGE SCALE GENOMIC DNA]</scope>
    <source>
        <strain evidence="2 3">H18-EM</strain>
    </source>
</reference>